<protein>
    <recommendedName>
        <fullName evidence="2">Regulatory protein zeste</fullName>
    </recommendedName>
</protein>
<keyword evidence="9" id="KW-1185">Reference proteome</keyword>
<evidence type="ECO:0000256" key="5">
    <source>
        <dbReference type="ARBA" id="ARBA00025466"/>
    </source>
</evidence>
<proteinExistence type="predicted"/>
<dbReference type="EMBL" id="BGZK01000682">
    <property type="protein sequence ID" value="GBP55980.1"/>
    <property type="molecule type" value="Genomic_DNA"/>
</dbReference>
<dbReference type="AlphaFoldDB" id="A0A4C1WYM2"/>
<evidence type="ECO:0000313" key="8">
    <source>
        <dbReference type="EMBL" id="GBP55980.1"/>
    </source>
</evidence>
<evidence type="ECO:0000313" key="9">
    <source>
        <dbReference type="Proteomes" id="UP000299102"/>
    </source>
</evidence>
<organism evidence="8 9">
    <name type="scientific">Eumeta variegata</name>
    <name type="common">Bagworm moth</name>
    <name type="synonym">Eumeta japonica</name>
    <dbReference type="NCBI Taxonomy" id="151549"/>
    <lineage>
        <taxon>Eukaryota</taxon>
        <taxon>Metazoa</taxon>
        <taxon>Ecdysozoa</taxon>
        <taxon>Arthropoda</taxon>
        <taxon>Hexapoda</taxon>
        <taxon>Insecta</taxon>
        <taxon>Pterygota</taxon>
        <taxon>Neoptera</taxon>
        <taxon>Endopterygota</taxon>
        <taxon>Lepidoptera</taxon>
        <taxon>Glossata</taxon>
        <taxon>Ditrysia</taxon>
        <taxon>Tineoidea</taxon>
        <taxon>Psychidae</taxon>
        <taxon>Oiketicinae</taxon>
        <taxon>Eumeta</taxon>
    </lineage>
</organism>
<evidence type="ECO:0000256" key="1">
    <source>
        <dbReference type="ARBA" id="ARBA00011764"/>
    </source>
</evidence>
<evidence type="ECO:0000256" key="4">
    <source>
        <dbReference type="ARBA" id="ARBA00023163"/>
    </source>
</evidence>
<feature type="region of interest" description="Disordered" evidence="6">
    <location>
        <begin position="101"/>
        <end position="130"/>
    </location>
</feature>
<dbReference type="OrthoDB" id="3437960at2759"/>
<accession>A0A4C1WYM2</accession>
<evidence type="ECO:0000259" key="7">
    <source>
        <dbReference type="Pfam" id="PF13873"/>
    </source>
</evidence>
<evidence type="ECO:0000256" key="3">
    <source>
        <dbReference type="ARBA" id="ARBA00023015"/>
    </source>
</evidence>
<dbReference type="InterPro" id="IPR028002">
    <property type="entry name" value="Myb_DNA-bind_5"/>
</dbReference>
<sequence>MESPERYRRIKNFTGDKKDAQDRWKAIANELNSLKGSRKEWQAWRKTWQDMRAKAKKRHAQMVLEETLKIDGSTSPVGIIVEEPAMSDHNDTQEAKIDYLLADAQDDTNPDSPERDVSPDPPVASYKKKSKKHVIAQKKLQQALYTSTVISEGLKQKNSIKLQLLKMKKQFYAQYIEEMRRQTEALREIAQSIASSSSRSDMMEVKGDIEVSGWEGLGRRILRSLKVVCGKDSNWRAPGRRTRVPSRKAE</sequence>
<keyword evidence="3" id="KW-0805">Transcription regulation</keyword>
<gene>
    <name evidence="8" type="ORF">EVAR_97694_1</name>
</gene>
<evidence type="ECO:0000256" key="6">
    <source>
        <dbReference type="SAM" id="MobiDB-lite"/>
    </source>
</evidence>
<name>A0A4C1WYM2_EUMVA</name>
<keyword evidence="4" id="KW-0804">Transcription</keyword>
<comment type="function">
    <text evidence="5">Involved in transvection phenomena (= synapsis-dependent gene expression), where the synaptic pairing of chromosomes carrying genes with which zeste interacts influences the expression of these genes. Zeste binds to DNA and stimulates transcription from a nearby promoter.</text>
</comment>
<dbReference type="Proteomes" id="UP000299102">
    <property type="component" value="Unassembled WGS sequence"/>
</dbReference>
<reference evidence="8 9" key="1">
    <citation type="journal article" date="2019" name="Commun. Biol.">
        <title>The bagworm genome reveals a unique fibroin gene that provides high tensile strength.</title>
        <authorList>
            <person name="Kono N."/>
            <person name="Nakamura H."/>
            <person name="Ohtoshi R."/>
            <person name="Tomita M."/>
            <person name="Numata K."/>
            <person name="Arakawa K."/>
        </authorList>
    </citation>
    <scope>NUCLEOTIDE SEQUENCE [LARGE SCALE GENOMIC DNA]</scope>
</reference>
<evidence type="ECO:0000256" key="2">
    <source>
        <dbReference type="ARBA" id="ARBA00016807"/>
    </source>
</evidence>
<comment type="subunit">
    <text evidence="1">Self-associates forming complexes of several hundred monomers.</text>
</comment>
<comment type="caution">
    <text evidence="8">The sequence shown here is derived from an EMBL/GenBank/DDBJ whole genome shotgun (WGS) entry which is preliminary data.</text>
</comment>
<feature type="domain" description="Myb/SANT-like DNA-binding" evidence="7">
    <location>
        <begin position="21"/>
        <end position="61"/>
    </location>
</feature>
<dbReference type="Pfam" id="PF13873">
    <property type="entry name" value="Myb_DNA-bind_5"/>
    <property type="match status" value="1"/>
</dbReference>